<feature type="transmembrane region" description="Helical" evidence="2">
    <location>
        <begin position="64"/>
        <end position="82"/>
    </location>
</feature>
<evidence type="ECO:0000256" key="2">
    <source>
        <dbReference type="SAM" id="Phobius"/>
    </source>
</evidence>
<reference evidence="3" key="1">
    <citation type="journal article" date="2023" name="Mol. Phylogenet. Evol.">
        <title>Genome-scale phylogeny and comparative genomics of the fungal order Sordariales.</title>
        <authorList>
            <person name="Hensen N."/>
            <person name="Bonometti L."/>
            <person name="Westerberg I."/>
            <person name="Brannstrom I.O."/>
            <person name="Guillou S."/>
            <person name="Cros-Aarteil S."/>
            <person name="Calhoun S."/>
            <person name="Haridas S."/>
            <person name="Kuo A."/>
            <person name="Mondo S."/>
            <person name="Pangilinan J."/>
            <person name="Riley R."/>
            <person name="LaButti K."/>
            <person name="Andreopoulos B."/>
            <person name="Lipzen A."/>
            <person name="Chen C."/>
            <person name="Yan M."/>
            <person name="Daum C."/>
            <person name="Ng V."/>
            <person name="Clum A."/>
            <person name="Steindorff A."/>
            <person name="Ohm R.A."/>
            <person name="Martin F."/>
            <person name="Silar P."/>
            <person name="Natvig D.O."/>
            <person name="Lalanne C."/>
            <person name="Gautier V."/>
            <person name="Ament-Velasquez S.L."/>
            <person name="Kruys A."/>
            <person name="Hutchinson M.I."/>
            <person name="Powell A.J."/>
            <person name="Barry K."/>
            <person name="Miller A.N."/>
            <person name="Grigoriev I.V."/>
            <person name="Debuchy R."/>
            <person name="Gladieux P."/>
            <person name="Hiltunen Thoren M."/>
            <person name="Johannesson H."/>
        </authorList>
    </citation>
    <scope>NUCLEOTIDE SEQUENCE</scope>
    <source>
        <strain evidence="3">CBS 232.78</strain>
    </source>
</reference>
<keyword evidence="2" id="KW-0812">Transmembrane</keyword>
<dbReference type="PROSITE" id="PS51257">
    <property type="entry name" value="PROKAR_LIPOPROTEIN"/>
    <property type="match status" value="1"/>
</dbReference>
<proteinExistence type="predicted"/>
<dbReference type="AlphaFoldDB" id="A0AAE0NG83"/>
<protein>
    <recommendedName>
        <fullName evidence="5">Transporter</fullName>
    </recommendedName>
</protein>
<feature type="transmembrane region" description="Helical" evidence="2">
    <location>
        <begin position="36"/>
        <end position="58"/>
    </location>
</feature>
<feature type="transmembrane region" description="Helical" evidence="2">
    <location>
        <begin position="320"/>
        <end position="340"/>
    </location>
</feature>
<feature type="compositionally biased region" description="Polar residues" evidence="1">
    <location>
        <begin position="91"/>
        <end position="102"/>
    </location>
</feature>
<keyword evidence="2" id="KW-0472">Membrane</keyword>
<keyword evidence="2" id="KW-1133">Transmembrane helix</keyword>
<accession>A0AAE0NG83</accession>
<name>A0AAE0NG83_9PEZI</name>
<reference evidence="3" key="2">
    <citation type="submission" date="2023-06" db="EMBL/GenBank/DDBJ databases">
        <authorList>
            <consortium name="Lawrence Berkeley National Laboratory"/>
            <person name="Haridas S."/>
            <person name="Hensen N."/>
            <person name="Bonometti L."/>
            <person name="Westerberg I."/>
            <person name="Brannstrom I.O."/>
            <person name="Guillou S."/>
            <person name="Cros-Aarteil S."/>
            <person name="Calhoun S."/>
            <person name="Kuo A."/>
            <person name="Mondo S."/>
            <person name="Pangilinan J."/>
            <person name="Riley R."/>
            <person name="LaButti K."/>
            <person name="Andreopoulos B."/>
            <person name="Lipzen A."/>
            <person name="Chen C."/>
            <person name="Yanf M."/>
            <person name="Daum C."/>
            <person name="Ng V."/>
            <person name="Clum A."/>
            <person name="Steindorff A."/>
            <person name="Ohm R."/>
            <person name="Martin F."/>
            <person name="Silar P."/>
            <person name="Natvig D."/>
            <person name="Lalanne C."/>
            <person name="Gautier V."/>
            <person name="Ament-velasquez S.L."/>
            <person name="Kruys A."/>
            <person name="Hutchinson M.I."/>
            <person name="Powell A.J."/>
            <person name="Barry K."/>
            <person name="Miller A.N."/>
            <person name="Grigoriev I.V."/>
            <person name="Debuchy R."/>
            <person name="Gladieux P."/>
            <person name="Thoren M.H."/>
            <person name="Johannesson H."/>
        </authorList>
    </citation>
    <scope>NUCLEOTIDE SEQUENCE</scope>
    <source>
        <strain evidence="3">CBS 232.78</strain>
    </source>
</reference>
<keyword evidence="4" id="KW-1185">Reference proteome</keyword>
<organism evidence="3 4">
    <name type="scientific">Podospora didyma</name>
    <dbReference type="NCBI Taxonomy" id="330526"/>
    <lineage>
        <taxon>Eukaryota</taxon>
        <taxon>Fungi</taxon>
        <taxon>Dikarya</taxon>
        <taxon>Ascomycota</taxon>
        <taxon>Pezizomycotina</taxon>
        <taxon>Sordariomycetes</taxon>
        <taxon>Sordariomycetidae</taxon>
        <taxon>Sordariales</taxon>
        <taxon>Podosporaceae</taxon>
        <taxon>Podospora</taxon>
    </lineage>
</organism>
<feature type="transmembrane region" description="Helical" evidence="2">
    <location>
        <begin position="361"/>
        <end position="383"/>
    </location>
</feature>
<evidence type="ECO:0000313" key="3">
    <source>
        <dbReference type="EMBL" id="KAK3380915.1"/>
    </source>
</evidence>
<evidence type="ECO:0000313" key="4">
    <source>
        <dbReference type="Proteomes" id="UP001285441"/>
    </source>
</evidence>
<dbReference type="EMBL" id="JAULSW010000005">
    <property type="protein sequence ID" value="KAK3380915.1"/>
    <property type="molecule type" value="Genomic_DNA"/>
</dbReference>
<sequence>MTRESNFFNIPVNPQTPHATTSITATGCQLSPAGSAFSAILTAFIGSVINGLTSGWLVAFATGWISWFAVLRVLLSGLYMVYRSISNTWGPGPTSSTASKPQTEGGDEEASQHLMMTSTTYLGGIPIVHGNSQQQQFSTIPVPTLTLTHEQSRQLSQVARSRLSPQIMWPPAEVVRRGAVAVTGFNFGQRGRHYNKLMDVAGGLNQNVSGLGWFGWTYTAVVAPITQTIWVAANAHNHTVGAAKIVKGFTCAISALPLCIDCKVRYGDKVPTGVGRYMFNLWTALSALFQGILGGFLLGTGVDDLYRVAGKTGAGGGGSLALPVAVIYPIFSLVWMYGSYILVPMRDGGRRRAGQAHWTGYFMDVGMGAFAGLFLAAPAFVLFMSARFDKNGHGGGGWTGASDLANDGFWGVKSNTN</sequence>
<evidence type="ECO:0000256" key="1">
    <source>
        <dbReference type="SAM" id="MobiDB-lite"/>
    </source>
</evidence>
<dbReference type="Proteomes" id="UP001285441">
    <property type="component" value="Unassembled WGS sequence"/>
</dbReference>
<comment type="caution">
    <text evidence="3">The sequence shown here is derived from an EMBL/GenBank/DDBJ whole genome shotgun (WGS) entry which is preliminary data.</text>
</comment>
<gene>
    <name evidence="3" type="ORF">B0H63DRAFT_510877</name>
</gene>
<feature type="transmembrane region" description="Helical" evidence="2">
    <location>
        <begin position="279"/>
        <end position="300"/>
    </location>
</feature>
<feature type="region of interest" description="Disordered" evidence="1">
    <location>
        <begin position="91"/>
        <end position="110"/>
    </location>
</feature>
<evidence type="ECO:0008006" key="5">
    <source>
        <dbReference type="Google" id="ProtNLM"/>
    </source>
</evidence>